<sequence>MLPRAHRMVSPADFTATFRRGARVATPRLVLHVRADKGPQNGALVGFVVPKKAVKLATGRNLVKRRLREIMSQHLAEIPANYRVVLRANAAAATATYQELVQDVAENLPRGIARAQALALKHAQEEA</sequence>
<dbReference type="GO" id="GO:0001682">
    <property type="term" value="P:tRNA 5'-leader removal"/>
    <property type="evidence" value="ECO:0007669"/>
    <property type="project" value="UniProtKB-UniRule"/>
</dbReference>
<dbReference type="STRING" id="1912795.BK816_08995"/>
<name>A0A1D9MM57_9ACTO</name>
<keyword evidence="5 7" id="KW-0378">Hydrolase</keyword>
<dbReference type="InterPro" id="IPR014721">
    <property type="entry name" value="Ribsml_uS5_D2-typ_fold_subgr"/>
</dbReference>
<dbReference type="GO" id="GO:0004526">
    <property type="term" value="F:ribonuclease P activity"/>
    <property type="evidence" value="ECO:0007669"/>
    <property type="project" value="UniProtKB-UniRule"/>
</dbReference>
<dbReference type="GO" id="GO:0000049">
    <property type="term" value="F:tRNA binding"/>
    <property type="evidence" value="ECO:0007669"/>
    <property type="project" value="UniProtKB-UniRule"/>
</dbReference>
<keyword evidence="3 7" id="KW-0540">Nuclease</keyword>
<protein>
    <recommendedName>
        <fullName evidence="7 8">Ribonuclease P protein component</fullName>
        <shortName evidence="7">RNase P protein</shortName>
        <shortName evidence="7">RNaseP protein</shortName>
        <ecNumber evidence="7 8">3.1.26.5</ecNumber>
    </recommendedName>
    <alternativeName>
        <fullName evidence="7">Protein C5</fullName>
    </alternativeName>
</protein>
<dbReference type="RefSeq" id="WP_071164850.1">
    <property type="nucleotide sequence ID" value="NZ_CP017812.1"/>
</dbReference>
<keyword evidence="6 7" id="KW-0694">RNA-binding</keyword>
<keyword evidence="4 7" id="KW-0255">Endonuclease</keyword>
<evidence type="ECO:0000256" key="8">
    <source>
        <dbReference type="NCBIfam" id="TIGR00188"/>
    </source>
</evidence>
<dbReference type="KEGG" id="avu:BK816_08995"/>
<comment type="catalytic activity">
    <reaction evidence="7">
        <text>Endonucleolytic cleavage of RNA, removing 5'-extranucleotides from tRNA precursor.</text>
        <dbReference type="EC" id="3.1.26.5"/>
    </reaction>
</comment>
<dbReference type="SUPFAM" id="SSF54211">
    <property type="entry name" value="Ribosomal protein S5 domain 2-like"/>
    <property type="match status" value="1"/>
</dbReference>
<comment type="similarity">
    <text evidence="7">Belongs to the RnpA family.</text>
</comment>
<dbReference type="NCBIfam" id="TIGR00188">
    <property type="entry name" value="rnpA"/>
    <property type="match status" value="1"/>
</dbReference>
<dbReference type="InterPro" id="IPR020568">
    <property type="entry name" value="Ribosomal_Su5_D2-typ_SF"/>
</dbReference>
<evidence type="ECO:0000313" key="10">
    <source>
        <dbReference type="Proteomes" id="UP000176288"/>
    </source>
</evidence>
<proteinExistence type="inferred from homology"/>
<evidence type="ECO:0000256" key="6">
    <source>
        <dbReference type="ARBA" id="ARBA00022884"/>
    </source>
</evidence>
<dbReference type="InterPro" id="IPR020539">
    <property type="entry name" value="RNase_P_CS"/>
</dbReference>
<evidence type="ECO:0000256" key="2">
    <source>
        <dbReference type="ARBA" id="ARBA00022694"/>
    </source>
</evidence>
<evidence type="ECO:0000256" key="4">
    <source>
        <dbReference type="ARBA" id="ARBA00022759"/>
    </source>
</evidence>
<dbReference type="EC" id="3.1.26.5" evidence="7 8"/>
<keyword evidence="2 7" id="KW-0819">tRNA processing</keyword>
<dbReference type="AlphaFoldDB" id="A0A1D9MM57"/>
<dbReference type="PANTHER" id="PTHR33992">
    <property type="entry name" value="RIBONUCLEASE P PROTEIN COMPONENT"/>
    <property type="match status" value="1"/>
</dbReference>
<evidence type="ECO:0000256" key="7">
    <source>
        <dbReference type="HAMAP-Rule" id="MF_00227"/>
    </source>
</evidence>
<comment type="subunit">
    <text evidence="7">Consists of a catalytic RNA component (M1 or rnpB) and a protein subunit.</text>
</comment>
<dbReference type="PROSITE" id="PS00648">
    <property type="entry name" value="RIBONUCLEASE_P"/>
    <property type="match status" value="1"/>
</dbReference>
<comment type="function">
    <text evidence="1 7">RNaseP catalyzes the removal of the 5'-leader sequence from pre-tRNA to produce the mature 5'-terminus. It can also cleave other RNA substrates such as 4.5S RNA. The protein component plays an auxiliary but essential role in vivo by binding to the 5'-leader sequence and broadening the substrate specificity of the ribozyme.</text>
</comment>
<reference evidence="9 10" key="1">
    <citation type="submission" date="2016-10" db="EMBL/GenBank/DDBJ databases">
        <title>Actinomyces aegypiusis sp. nov., isolated from the Aegypius monachus in Qinghai Tibet Plateau China.</title>
        <authorList>
            <person name="Wang Y."/>
        </authorList>
    </citation>
    <scope>NUCLEOTIDE SEQUENCE [LARGE SCALE GENOMIC DNA]</scope>
    <source>
        <strain evidence="9 10">VUL4_3</strain>
    </source>
</reference>
<dbReference type="EMBL" id="CP017812">
    <property type="protein sequence ID" value="AOZ73387.1"/>
    <property type="molecule type" value="Genomic_DNA"/>
</dbReference>
<dbReference type="Proteomes" id="UP000176288">
    <property type="component" value="Chromosome"/>
</dbReference>
<dbReference type="Gene3D" id="3.30.230.10">
    <property type="match status" value="1"/>
</dbReference>
<evidence type="ECO:0000256" key="3">
    <source>
        <dbReference type="ARBA" id="ARBA00022722"/>
    </source>
</evidence>
<evidence type="ECO:0000313" key="9">
    <source>
        <dbReference type="EMBL" id="AOZ73387.1"/>
    </source>
</evidence>
<organism evidence="9 10">
    <name type="scientific">Boudabousia tangfeifanii</name>
    <dbReference type="NCBI Taxonomy" id="1912795"/>
    <lineage>
        <taxon>Bacteria</taxon>
        <taxon>Bacillati</taxon>
        <taxon>Actinomycetota</taxon>
        <taxon>Actinomycetes</taxon>
        <taxon>Actinomycetales</taxon>
        <taxon>Actinomycetaceae</taxon>
        <taxon>Boudabousia</taxon>
    </lineage>
</organism>
<dbReference type="GO" id="GO:0042781">
    <property type="term" value="F:3'-tRNA processing endoribonuclease activity"/>
    <property type="evidence" value="ECO:0007669"/>
    <property type="project" value="TreeGrafter"/>
</dbReference>
<keyword evidence="10" id="KW-1185">Reference proteome</keyword>
<evidence type="ECO:0000256" key="1">
    <source>
        <dbReference type="ARBA" id="ARBA00002663"/>
    </source>
</evidence>
<dbReference type="InterPro" id="IPR000100">
    <property type="entry name" value="RNase_P"/>
</dbReference>
<dbReference type="HAMAP" id="MF_00227">
    <property type="entry name" value="RNase_P"/>
    <property type="match status" value="1"/>
</dbReference>
<accession>A0A1D9MM57</accession>
<dbReference type="GO" id="GO:0030677">
    <property type="term" value="C:ribonuclease P complex"/>
    <property type="evidence" value="ECO:0007669"/>
    <property type="project" value="TreeGrafter"/>
</dbReference>
<evidence type="ECO:0000256" key="5">
    <source>
        <dbReference type="ARBA" id="ARBA00022801"/>
    </source>
</evidence>
<dbReference type="Pfam" id="PF00825">
    <property type="entry name" value="Ribonuclease_P"/>
    <property type="match status" value="1"/>
</dbReference>
<gene>
    <name evidence="7" type="primary">rnpA</name>
    <name evidence="9" type="ORF">BK816_08995</name>
</gene>
<dbReference type="PANTHER" id="PTHR33992:SF1">
    <property type="entry name" value="RIBONUCLEASE P PROTEIN COMPONENT"/>
    <property type="match status" value="1"/>
</dbReference>
<dbReference type="OrthoDB" id="196964at2"/>